<dbReference type="SUPFAM" id="SSF52743">
    <property type="entry name" value="Subtilisin-like"/>
    <property type="match status" value="1"/>
</dbReference>
<dbReference type="InterPro" id="IPR050131">
    <property type="entry name" value="Peptidase_S8_subtilisin-like"/>
</dbReference>
<protein>
    <submittedName>
        <fullName evidence="8">S8 family serine peptidase</fullName>
    </submittedName>
</protein>
<keyword evidence="6" id="KW-1133">Transmembrane helix</keyword>
<feature type="active site" description="Charge relay system" evidence="5">
    <location>
        <position position="89"/>
    </location>
</feature>
<dbReference type="RefSeq" id="WP_367993780.1">
    <property type="nucleotide sequence ID" value="NZ_JBFPJR010000014.1"/>
</dbReference>
<dbReference type="Pfam" id="PF00082">
    <property type="entry name" value="Peptidase_S8"/>
    <property type="match status" value="1"/>
</dbReference>
<evidence type="ECO:0000313" key="9">
    <source>
        <dbReference type="Proteomes" id="UP001556631"/>
    </source>
</evidence>
<keyword evidence="2 5" id="KW-0645">Protease</keyword>
<keyword evidence="9" id="KW-1185">Reference proteome</keyword>
<dbReference type="PANTHER" id="PTHR43806:SF11">
    <property type="entry name" value="CEREVISIN-RELATED"/>
    <property type="match status" value="1"/>
</dbReference>
<comment type="caution">
    <text evidence="8">The sequence shown here is derived from an EMBL/GenBank/DDBJ whole genome shotgun (WGS) entry which is preliminary data.</text>
</comment>
<dbReference type="EMBL" id="JBFPJR010000014">
    <property type="protein sequence ID" value="MEX0427934.1"/>
    <property type="molecule type" value="Genomic_DNA"/>
</dbReference>
<feature type="active site" description="Charge relay system" evidence="5">
    <location>
        <position position="299"/>
    </location>
</feature>
<keyword evidence="3 5" id="KW-0378">Hydrolase</keyword>
<keyword evidence="6" id="KW-0472">Membrane</keyword>
<keyword evidence="4 5" id="KW-0720">Serine protease</keyword>
<evidence type="ECO:0000256" key="6">
    <source>
        <dbReference type="SAM" id="Phobius"/>
    </source>
</evidence>
<evidence type="ECO:0000256" key="5">
    <source>
        <dbReference type="PROSITE-ProRule" id="PRU01240"/>
    </source>
</evidence>
<evidence type="ECO:0000256" key="1">
    <source>
        <dbReference type="ARBA" id="ARBA00011073"/>
    </source>
</evidence>
<dbReference type="PRINTS" id="PR00723">
    <property type="entry name" value="SUBTILISIN"/>
</dbReference>
<evidence type="ECO:0000256" key="2">
    <source>
        <dbReference type="ARBA" id="ARBA00022670"/>
    </source>
</evidence>
<gene>
    <name evidence="8" type="ORF">AB3X52_09915</name>
</gene>
<feature type="domain" description="Peptidase S8/S53" evidence="7">
    <location>
        <begin position="80"/>
        <end position="334"/>
    </location>
</feature>
<keyword evidence="6" id="KW-0812">Transmembrane</keyword>
<comment type="similarity">
    <text evidence="1 5">Belongs to the peptidase S8 family.</text>
</comment>
<dbReference type="InterPro" id="IPR015500">
    <property type="entry name" value="Peptidase_S8_subtilisin-rel"/>
</dbReference>
<evidence type="ECO:0000256" key="4">
    <source>
        <dbReference type="ARBA" id="ARBA00022825"/>
    </source>
</evidence>
<evidence type="ECO:0000259" key="7">
    <source>
        <dbReference type="Pfam" id="PF00082"/>
    </source>
</evidence>
<reference evidence="8 9" key="1">
    <citation type="submission" date="2024-07" db="EMBL/GenBank/DDBJ databases">
        <authorList>
            <person name="Lee S."/>
            <person name="Kang M."/>
        </authorList>
    </citation>
    <scope>NUCLEOTIDE SEQUENCE [LARGE SCALE GENOMIC DNA]</scope>
    <source>
        <strain evidence="8 9">DS6</strain>
    </source>
</reference>
<feature type="active site" description="Charge relay system" evidence="5">
    <location>
        <position position="117"/>
    </location>
</feature>
<dbReference type="Gene3D" id="3.40.50.200">
    <property type="entry name" value="Peptidase S8/S53 domain"/>
    <property type="match status" value="1"/>
</dbReference>
<evidence type="ECO:0000313" key="8">
    <source>
        <dbReference type="EMBL" id="MEX0427934.1"/>
    </source>
</evidence>
<dbReference type="PANTHER" id="PTHR43806">
    <property type="entry name" value="PEPTIDASE S8"/>
    <property type="match status" value="1"/>
</dbReference>
<dbReference type="InterPro" id="IPR022398">
    <property type="entry name" value="Peptidase_S8_His-AS"/>
</dbReference>
<name>A0ABV3T217_9ACTN</name>
<sequence>MRAPVVLTALAVLSGGLGGALPVVTGSPAYAASTPVACRAVATPDDIGREAEESTVRYPDPFAEMGIAEAATAVRGRRPGAGVTVAVVDSGIDPRGFVVAPRRITFGGSQAAGKYFHGTTVAGLIAGRKGGGSPGGIAPGVTLLDMPVYRAPSEEDGDGEVVPSAVVGALTYLNDHLHDYPLLIVNLSLELDRGSPELRRQVERLVKRGAVVVAASGNRPSDDGSPAPYVGDEDARARVYPAAYPGVVAVGAVVTEGSPGDATAYVVANSRTDVVAPTYGARSVTLGGRSCVVDEVATSWSTAEVSGALALLASADPHATGRELVDRLVRTASGRPDVRGVFTGAGVVQAYDAVTRPLDKAGVASPGPVAEAHVVPPERDVLHGTRHATIWWGLIGGGALLLGLVLRPLLSRRR</sequence>
<organism evidence="8 9">
    <name type="scientific">Nocardioides eburneus</name>
    <dbReference type="NCBI Taxonomy" id="3231482"/>
    <lineage>
        <taxon>Bacteria</taxon>
        <taxon>Bacillati</taxon>
        <taxon>Actinomycetota</taxon>
        <taxon>Actinomycetes</taxon>
        <taxon>Propionibacteriales</taxon>
        <taxon>Nocardioidaceae</taxon>
        <taxon>Nocardioides</taxon>
    </lineage>
</organism>
<dbReference type="Proteomes" id="UP001556631">
    <property type="component" value="Unassembled WGS sequence"/>
</dbReference>
<feature type="transmembrane region" description="Helical" evidence="6">
    <location>
        <begin position="390"/>
        <end position="410"/>
    </location>
</feature>
<accession>A0ABV3T217</accession>
<dbReference type="PROSITE" id="PS51892">
    <property type="entry name" value="SUBTILASE"/>
    <property type="match status" value="1"/>
</dbReference>
<dbReference type="InterPro" id="IPR000209">
    <property type="entry name" value="Peptidase_S8/S53_dom"/>
</dbReference>
<dbReference type="InterPro" id="IPR036852">
    <property type="entry name" value="Peptidase_S8/S53_dom_sf"/>
</dbReference>
<proteinExistence type="inferred from homology"/>
<evidence type="ECO:0000256" key="3">
    <source>
        <dbReference type="ARBA" id="ARBA00022801"/>
    </source>
</evidence>
<dbReference type="PROSITE" id="PS00137">
    <property type="entry name" value="SUBTILASE_HIS"/>
    <property type="match status" value="1"/>
</dbReference>